<dbReference type="EMBL" id="BARV01018560">
    <property type="protein sequence ID" value="GAI21021.1"/>
    <property type="molecule type" value="Genomic_DNA"/>
</dbReference>
<reference evidence="1" key="1">
    <citation type="journal article" date="2014" name="Front. Microbiol.">
        <title>High frequency of phylogenetically diverse reductive dehalogenase-homologous genes in deep subseafloor sedimentary metagenomes.</title>
        <authorList>
            <person name="Kawai M."/>
            <person name="Futagami T."/>
            <person name="Toyoda A."/>
            <person name="Takaki Y."/>
            <person name="Nishi S."/>
            <person name="Hori S."/>
            <person name="Arai W."/>
            <person name="Tsubouchi T."/>
            <person name="Morono Y."/>
            <person name="Uchiyama I."/>
            <person name="Ito T."/>
            <person name="Fujiyama A."/>
            <person name="Inagaki F."/>
            <person name="Takami H."/>
        </authorList>
    </citation>
    <scope>NUCLEOTIDE SEQUENCE</scope>
    <source>
        <strain evidence="1">Expedition CK06-06</strain>
    </source>
</reference>
<comment type="caution">
    <text evidence="1">The sequence shown here is derived from an EMBL/GenBank/DDBJ whole genome shotgun (WGS) entry which is preliminary data.</text>
</comment>
<gene>
    <name evidence="1" type="ORF">S06H3_31358</name>
</gene>
<name>X1MSQ5_9ZZZZ</name>
<accession>X1MSQ5</accession>
<dbReference type="AlphaFoldDB" id="X1MSQ5"/>
<organism evidence="1">
    <name type="scientific">marine sediment metagenome</name>
    <dbReference type="NCBI Taxonomy" id="412755"/>
    <lineage>
        <taxon>unclassified sequences</taxon>
        <taxon>metagenomes</taxon>
        <taxon>ecological metagenomes</taxon>
    </lineage>
</organism>
<evidence type="ECO:0000313" key="1">
    <source>
        <dbReference type="EMBL" id="GAI21021.1"/>
    </source>
</evidence>
<feature type="non-terminal residue" evidence="1">
    <location>
        <position position="279"/>
    </location>
</feature>
<protein>
    <submittedName>
        <fullName evidence="1">Uncharacterized protein</fullName>
    </submittedName>
</protein>
<proteinExistence type="predicted"/>
<sequence length="279" mass="29701">MVVKIFNAFKETMGQQTKGKSYLVKPGEEGYVIEEVEEGKPTIIAAPGQGNTKPSPSFLVDGSDGSVQELAPGKPIVIMKQAPPPLSPQSGKTYLVRQTPEGMVTEEYEGGKPIIINAAPTNPGSNLPPMMPFPVIGSDGQPVYDSEGKPVYANLEPMMKYMGFQAEQRRADERHGALMGLVKTVRENLGDGIGALKLAAEQAKAGTGAKPPETKQEQPLGSWDLLRGKSKLKAADLGVTLKGIGPGIDGFLNKLILRGDFSGSRAQIPLVAIDNHRVS</sequence>